<evidence type="ECO:0000313" key="2">
    <source>
        <dbReference type="EMBL" id="CNV11806.1"/>
    </source>
</evidence>
<proteinExistence type="predicted"/>
<reference evidence="3 4" key="1">
    <citation type="submission" date="2015-03" db="EMBL/GenBank/DDBJ databases">
        <authorList>
            <consortium name="Pathogen Informatics"/>
        </authorList>
    </citation>
    <scope>NUCLEOTIDE SEQUENCE [LARGE SCALE GENOMIC DNA]</scope>
    <source>
        <strain evidence="1 3">A1104</strain>
        <strain evidence="2 4">D4891</strain>
    </source>
</reference>
<protein>
    <submittedName>
        <fullName evidence="1">Uncharacterized protein</fullName>
    </submittedName>
</protein>
<evidence type="ECO:0000313" key="4">
    <source>
        <dbReference type="Proteomes" id="UP000042394"/>
    </source>
</evidence>
<dbReference type="Proteomes" id="UP000041314">
    <property type="component" value="Unassembled WGS sequence"/>
</dbReference>
<sequence>MVTVITHDVQHRPEDLFFQFCEVFQLNKRGHYKRTGLPFLRIIAVFTRGLENRAAFGAHCLDMTFNVGFGLAIDHRPDIGRQTAWIPHPTLRHRAA</sequence>
<organism evidence="1 3">
    <name type="scientific">Salmonella enterica subsp. enterica serovar Bovismorbificans</name>
    <dbReference type="NCBI Taxonomy" id="58097"/>
    <lineage>
        <taxon>Bacteria</taxon>
        <taxon>Pseudomonadati</taxon>
        <taxon>Pseudomonadota</taxon>
        <taxon>Gammaproteobacteria</taxon>
        <taxon>Enterobacterales</taxon>
        <taxon>Enterobacteriaceae</taxon>
        <taxon>Salmonella</taxon>
    </lineage>
</organism>
<name>A0A655DM73_SALET</name>
<dbReference type="Proteomes" id="UP000042394">
    <property type="component" value="Unassembled WGS sequence"/>
</dbReference>
<evidence type="ECO:0000313" key="1">
    <source>
        <dbReference type="EMBL" id="CNU76631.1"/>
    </source>
</evidence>
<dbReference type="EMBL" id="CQPA01000034">
    <property type="protein sequence ID" value="CNU76631.1"/>
    <property type="molecule type" value="Genomic_DNA"/>
</dbReference>
<accession>A0A655DM73</accession>
<dbReference type="EMBL" id="CQPD01000062">
    <property type="protein sequence ID" value="CNV11806.1"/>
    <property type="molecule type" value="Genomic_DNA"/>
</dbReference>
<gene>
    <name evidence="1" type="ORF">ERS008198_03519</name>
    <name evidence="2" type="ORF">ERS008207_04337</name>
</gene>
<evidence type="ECO:0000313" key="3">
    <source>
        <dbReference type="Proteomes" id="UP000041314"/>
    </source>
</evidence>
<dbReference type="AlphaFoldDB" id="A0A655DM73"/>